<protein>
    <submittedName>
        <fullName evidence="2">Beta-1,3-galactosyltransferase 7</fullName>
    </submittedName>
</protein>
<feature type="compositionally biased region" description="Basic and acidic residues" evidence="1">
    <location>
        <begin position="69"/>
        <end position="83"/>
    </location>
</feature>
<dbReference type="GO" id="GO:0016757">
    <property type="term" value="F:glycosyltransferase activity"/>
    <property type="evidence" value="ECO:0007669"/>
    <property type="project" value="UniProtKB-KW"/>
</dbReference>
<feature type="region of interest" description="Disordered" evidence="1">
    <location>
        <begin position="59"/>
        <end position="84"/>
    </location>
</feature>
<reference evidence="2" key="1">
    <citation type="journal article" date="2019" name="Sci. Rep.">
        <title>Draft genome of Tanacetum cinerariifolium, the natural source of mosquito coil.</title>
        <authorList>
            <person name="Yamashiro T."/>
            <person name="Shiraishi A."/>
            <person name="Satake H."/>
            <person name="Nakayama K."/>
        </authorList>
    </citation>
    <scope>NUCLEOTIDE SEQUENCE</scope>
</reference>
<organism evidence="2">
    <name type="scientific">Tanacetum cinerariifolium</name>
    <name type="common">Dalmatian daisy</name>
    <name type="synonym">Chrysanthemum cinerariifolium</name>
    <dbReference type="NCBI Taxonomy" id="118510"/>
    <lineage>
        <taxon>Eukaryota</taxon>
        <taxon>Viridiplantae</taxon>
        <taxon>Streptophyta</taxon>
        <taxon>Embryophyta</taxon>
        <taxon>Tracheophyta</taxon>
        <taxon>Spermatophyta</taxon>
        <taxon>Magnoliopsida</taxon>
        <taxon>eudicotyledons</taxon>
        <taxon>Gunneridae</taxon>
        <taxon>Pentapetalae</taxon>
        <taxon>asterids</taxon>
        <taxon>campanulids</taxon>
        <taxon>Asterales</taxon>
        <taxon>Asteraceae</taxon>
        <taxon>Asteroideae</taxon>
        <taxon>Anthemideae</taxon>
        <taxon>Anthemidinae</taxon>
        <taxon>Tanacetum</taxon>
    </lineage>
</organism>
<comment type="caution">
    <text evidence="2">The sequence shown here is derived from an EMBL/GenBank/DDBJ whole genome shotgun (WGS) entry which is preliminary data.</text>
</comment>
<keyword evidence="2" id="KW-0328">Glycosyltransferase</keyword>
<dbReference type="EMBL" id="BKCJ010000375">
    <property type="protein sequence ID" value="GEU32619.1"/>
    <property type="molecule type" value="Genomic_DNA"/>
</dbReference>
<name>A0A6L2J6S4_TANCI</name>
<evidence type="ECO:0000313" key="2">
    <source>
        <dbReference type="EMBL" id="GEU32619.1"/>
    </source>
</evidence>
<keyword evidence="2" id="KW-0808">Transferase</keyword>
<accession>A0A6L2J6S4</accession>
<evidence type="ECO:0000256" key="1">
    <source>
        <dbReference type="SAM" id="MobiDB-lite"/>
    </source>
</evidence>
<gene>
    <name evidence="2" type="ORF">Tci_004597</name>
</gene>
<sequence length="132" mass="14875">MKLPTRVLRHVKAKTSPGVIHLKKANRWWVLDGMILNFHPFGGASIFLRVNEKKTKSNMNGNQTLVEVNRSDVRANKTDGGKSRERKKAFMVIGISSKRRRDLIRETWMPSGITLFTGGTTTATTSSAFKEM</sequence>
<proteinExistence type="predicted"/>
<dbReference type="AlphaFoldDB" id="A0A6L2J6S4"/>